<evidence type="ECO:0000256" key="4">
    <source>
        <dbReference type="PROSITE-ProRule" id="PRU01161"/>
    </source>
</evidence>
<keyword evidence="3 4" id="KW-0443">Lipid metabolism</keyword>
<evidence type="ECO:0000313" key="6">
    <source>
        <dbReference type="EMBL" id="NJC26952.1"/>
    </source>
</evidence>
<evidence type="ECO:0000256" key="2">
    <source>
        <dbReference type="ARBA" id="ARBA00022963"/>
    </source>
</evidence>
<dbReference type="Pfam" id="PF01734">
    <property type="entry name" value="Patatin"/>
    <property type="match status" value="1"/>
</dbReference>
<dbReference type="InterPro" id="IPR050301">
    <property type="entry name" value="NTE"/>
</dbReference>
<dbReference type="InterPro" id="IPR016035">
    <property type="entry name" value="Acyl_Trfase/lysoPLipase"/>
</dbReference>
<protein>
    <submittedName>
        <fullName evidence="6">NTE family protein</fullName>
    </submittedName>
</protein>
<keyword evidence="1 4" id="KW-0378">Hydrolase</keyword>
<dbReference type="Gene3D" id="3.40.1090.10">
    <property type="entry name" value="Cytosolic phospholipase A2 catalytic domain"/>
    <property type="match status" value="2"/>
</dbReference>
<feature type="domain" description="PNPLA" evidence="5">
    <location>
        <begin position="9"/>
        <end position="167"/>
    </location>
</feature>
<sequence>MANNIKIGLVLSGGGFRGIVHAGVIRGLEEMDIKPTHVAGASIGSVVGGLYAAGVDANRIRDVITNIHLFTRHNLAFSWSGLLDADKIEEPLLPYFPDDRFSALKKKLYISRTNLETGRAEIVSSGSVLDAIKCSAALPMLFAPVKCNGQVYVDGGLTDNFPVQTLRAECDVVIGVSANPALFCDRKELQSLFALMNQILEIGISQATAVKYDQCDVMIVPKGLDAYSLLDVEHAKALFDLGYETIMAQREELDLALVKNSTVKTPSHFTNSEAALQL</sequence>
<organism evidence="6 7">
    <name type="scientific">Neolewinella antarctica</name>
    <dbReference type="NCBI Taxonomy" id="442734"/>
    <lineage>
        <taxon>Bacteria</taxon>
        <taxon>Pseudomonadati</taxon>
        <taxon>Bacteroidota</taxon>
        <taxon>Saprospiria</taxon>
        <taxon>Saprospirales</taxon>
        <taxon>Lewinellaceae</taxon>
        <taxon>Neolewinella</taxon>
    </lineage>
</organism>
<dbReference type="RefSeq" id="WP_168037702.1">
    <property type="nucleotide sequence ID" value="NZ_JAATJH010000003.1"/>
</dbReference>
<feature type="active site" description="Proton acceptor" evidence="4">
    <location>
        <position position="154"/>
    </location>
</feature>
<comment type="caution">
    <text evidence="6">The sequence shown here is derived from an EMBL/GenBank/DDBJ whole genome shotgun (WGS) entry which is preliminary data.</text>
</comment>
<reference evidence="6 7" key="1">
    <citation type="submission" date="2020-03" db="EMBL/GenBank/DDBJ databases">
        <title>Genomic Encyclopedia of Type Strains, Phase IV (KMG-IV): sequencing the most valuable type-strain genomes for metagenomic binning, comparative biology and taxonomic classification.</title>
        <authorList>
            <person name="Goeker M."/>
        </authorList>
    </citation>
    <scope>NUCLEOTIDE SEQUENCE [LARGE SCALE GENOMIC DNA]</scope>
    <source>
        <strain evidence="6 7">DSM 105096</strain>
    </source>
</reference>
<gene>
    <name evidence="6" type="ORF">GGR27_002462</name>
</gene>
<keyword evidence="2 4" id="KW-0442">Lipid degradation</keyword>
<proteinExistence type="predicted"/>
<dbReference type="SUPFAM" id="SSF52151">
    <property type="entry name" value="FabD/lysophospholipase-like"/>
    <property type="match status" value="1"/>
</dbReference>
<dbReference type="PROSITE" id="PS51635">
    <property type="entry name" value="PNPLA"/>
    <property type="match status" value="1"/>
</dbReference>
<feature type="short sequence motif" description="GXGXXG" evidence="4">
    <location>
        <begin position="13"/>
        <end position="18"/>
    </location>
</feature>
<dbReference type="PANTHER" id="PTHR14226:SF29">
    <property type="entry name" value="NEUROPATHY TARGET ESTERASE SWS"/>
    <property type="match status" value="1"/>
</dbReference>
<evidence type="ECO:0000259" key="5">
    <source>
        <dbReference type="PROSITE" id="PS51635"/>
    </source>
</evidence>
<dbReference type="Proteomes" id="UP000770785">
    <property type="component" value="Unassembled WGS sequence"/>
</dbReference>
<evidence type="ECO:0000256" key="1">
    <source>
        <dbReference type="ARBA" id="ARBA00022801"/>
    </source>
</evidence>
<evidence type="ECO:0000256" key="3">
    <source>
        <dbReference type="ARBA" id="ARBA00023098"/>
    </source>
</evidence>
<feature type="short sequence motif" description="DGA/G" evidence="4">
    <location>
        <begin position="154"/>
        <end position="156"/>
    </location>
</feature>
<dbReference type="CDD" id="cd07205">
    <property type="entry name" value="Pat_PNPLA6_PNPLA7_NTE1_like"/>
    <property type="match status" value="1"/>
</dbReference>
<dbReference type="InterPro" id="IPR002641">
    <property type="entry name" value="PNPLA_dom"/>
</dbReference>
<dbReference type="EMBL" id="JAATJH010000003">
    <property type="protein sequence ID" value="NJC26952.1"/>
    <property type="molecule type" value="Genomic_DNA"/>
</dbReference>
<evidence type="ECO:0000313" key="7">
    <source>
        <dbReference type="Proteomes" id="UP000770785"/>
    </source>
</evidence>
<name>A0ABX0XCN3_9BACT</name>
<feature type="active site" description="Nucleophile" evidence="4">
    <location>
        <position position="42"/>
    </location>
</feature>
<keyword evidence="7" id="KW-1185">Reference proteome</keyword>
<accession>A0ABX0XCN3</accession>
<dbReference type="PANTHER" id="PTHR14226">
    <property type="entry name" value="NEUROPATHY TARGET ESTERASE/SWISS CHEESE D.MELANOGASTER"/>
    <property type="match status" value="1"/>
</dbReference>
<feature type="short sequence motif" description="GXSXG" evidence="4">
    <location>
        <begin position="40"/>
        <end position="44"/>
    </location>
</feature>